<feature type="compositionally biased region" description="Polar residues" evidence="2">
    <location>
        <begin position="95"/>
        <end position="105"/>
    </location>
</feature>
<keyword evidence="3" id="KW-1133">Transmembrane helix</keyword>
<dbReference type="SUPFAM" id="SSF81296">
    <property type="entry name" value="E set domains"/>
    <property type="match status" value="1"/>
</dbReference>
<dbReference type="PANTHER" id="PTHR16165:SF9">
    <property type="entry name" value="NXPE FAMILY MEMBER 3"/>
    <property type="match status" value="1"/>
</dbReference>
<dbReference type="AlphaFoldDB" id="A0A3Q2Z2G0"/>
<accession>A0A3Q2Z2G0</accession>
<evidence type="ECO:0000313" key="5">
    <source>
        <dbReference type="Ensembl" id="ENSHCOP00000020137.1"/>
    </source>
</evidence>
<dbReference type="OMA" id="RNKGHGY"/>
<evidence type="ECO:0000313" key="6">
    <source>
        <dbReference type="Proteomes" id="UP000264820"/>
    </source>
</evidence>
<reference evidence="5" key="1">
    <citation type="submission" date="2025-08" db="UniProtKB">
        <authorList>
            <consortium name="Ensembl"/>
        </authorList>
    </citation>
    <scope>IDENTIFICATION</scope>
</reference>
<comment type="similarity">
    <text evidence="1">Belongs to the NXPE family.</text>
</comment>
<dbReference type="InterPro" id="IPR057106">
    <property type="entry name" value="NXPE4_C"/>
</dbReference>
<feature type="transmembrane region" description="Helical" evidence="3">
    <location>
        <begin position="6"/>
        <end position="25"/>
    </location>
</feature>
<feature type="domain" description="NXPE C-terminal" evidence="4">
    <location>
        <begin position="336"/>
        <end position="561"/>
    </location>
</feature>
<organism evidence="5 6">
    <name type="scientific">Hippocampus comes</name>
    <name type="common">Tiger tail seahorse</name>
    <dbReference type="NCBI Taxonomy" id="109280"/>
    <lineage>
        <taxon>Eukaryota</taxon>
        <taxon>Metazoa</taxon>
        <taxon>Chordata</taxon>
        <taxon>Craniata</taxon>
        <taxon>Vertebrata</taxon>
        <taxon>Euteleostomi</taxon>
        <taxon>Actinopterygii</taxon>
        <taxon>Neopterygii</taxon>
        <taxon>Teleostei</taxon>
        <taxon>Neoteleostei</taxon>
        <taxon>Acanthomorphata</taxon>
        <taxon>Syngnathiaria</taxon>
        <taxon>Syngnathiformes</taxon>
        <taxon>Syngnathoidei</taxon>
        <taxon>Syngnathidae</taxon>
        <taxon>Hippocampus</taxon>
    </lineage>
</organism>
<name>A0A3Q2Z2G0_HIPCM</name>
<dbReference type="Proteomes" id="UP000264820">
    <property type="component" value="Unplaced"/>
</dbReference>
<proteinExistence type="inferred from homology"/>
<dbReference type="InterPro" id="IPR014756">
    <property type="entry name" value="Ig_E-set"/>
</dbReference>
<evidence type="ECO:0000256" key="2">
    <source>
        <dbReference type="SAM" id="MobiDB-lite"/>
    </source>
</evidence>
<dbReference type="Ensembl" id="ENSHCOT00000006956.1">
    <property type="protein sequence ID" value="ENSHCOP00000020137.1"/>
    <property type="gene ID" value="ENSHCOG00000005947.1"/>
</dbReference>
<reference evidence="5" key="2">
    <citation type="submission" date="2025-09" db="UniProtKB">
        <authorList>
            <consortium name="Ensembl"/>
        </authorList>
    </citation>
    <scope>IDENTIFICATION</scope>
</reference>
<evidence type="ECO:0000256" key="1">
    <source>
        <dbReference type="ARBA" id="ARBA00005431"/>
    </source>
</evidence>
<dbReference type="GO" id="GO:0007399">
    <property type="term" value="P:nervous system development"/>
    <property type="evidence" value="ECO:0007669"/>
    <property type="project" value="UniProtKB-ARBA"/>
</dbReference>
<dbReference type="InterPro" id="IPR026845">
    <property type="entry name" value="NXPH/NXPE"/>
</dbReference>
<evidence type="ECO:0000259" key="4">
    <source>
        <dbReference type="Pfam" id="PF24536"/>
    </source>
</evidence>
<evidence type="ECO:0000256" key="3">
    <source>
        <dbReference type="SAM" id="Phobius"/>
    </source>
</evidence>
<dbReference type="PANTHER" id="PTHR16165">
    <property type="entry name" value="NXPE FAMILY MEMBER"/>
    <property type="match status" value="1"/>
</dbReference>
<sequence length="575" mass="66003">MSLNVWKYVLIIIAGFGIILLLRLITIGEKWKYDIVSPMYKVQTRKQSSNLSESLQTFHHNITFCAHLAKSLSPEEQQEERNLLNSIAWPHPPSGSASPDLSDTSDPAHSLFTIVPSKNNQHWYVGDQLEVQVHLHDFKGRPKRYGGDFLLARLHSPKYRAGVAGQVLDHENGLYSVRFPLLWQGLAQVNVMMVHSSEAVAVLRRLREKRPDRAFFVSIFRRGRHSEKTVCNMCLPPDKGPLCNYTDLHYGEQWYCYKPKGLGCDTRYNHITGGYTKNLITKKEALLFQSGKNIKVPIHASTTDSINVLPSRKERSRQKMDPVKLATSGYYYQDSWRPLGGVPMRQFNKASAITQCLTNKLVYMYGDSTMRQWFEYFLTVLPGLKNITLEKPKKQGPFMAVDVTHNILLNYRFHGPPVRIQPVMISELRYIANELDGLTGGPNTVVTLGIWAHFSTFPVEVYIQRIRHIRKAVVRLLDRSPETVVVVRTANPQALKRDVSLYKSDWLMLQQDIVLRAMFKGINVMWVDAWQMCLAHREPHDLHPPRPIVKTMVDMMLSYICRNATRKNASFLSNE</sequence>
<dbReference type="GeneTree" id="ENSGT00950000182866"/>
<feature type="region of interest" description="Disordered" evidence="2">
    <location>
        <begin position="86"/>
        <end position="105"/>
    </location>
</feature>
<keyword evidence="6" id="KW-1185">Reference proteome</keyword>
<dbReference type="Pfam" id="PF06312">
    <property type="entry name" value="Neurexophilin"/>
    <property type="match status" value="1"/>
</dbReference>
<keyword evidence="3" id="KW-0812">Transmembrane</keyword>
<keyword evidence="3" id="KW-0472">Membrane</keyword>
<dbReference type="Pfam" id="PF24536">
    <property type="entry name" value="NXPE4_C"/>
    <property type="match status" value="1"/>
</dbReference>
<protein>
    <submittedName>
        <fullName evidence="5">Neurexophilin and PC-esterase domain family, member 3</fullName>
    </submittedName>
</protein>